<accession>A0AAN9QB26</accession>
<name>A0AAN9QB26_CANGL</name>
<proteinExistence type="predicted"/>
<protein>
    <submittedName>
        <fullName evidence="1">Uncharacterized protein</fullName>
    </submittedName>
</protein>
<dbReference type="EMBL" id="JAYMYQ010000005">
    <property type="protein sequence ID" value="KAK7328399.1"/>
    <property type="molecule type" value="Genomic_DNA"/>
</dbReference>
<gene>
    <name evidence="1" type="ORF">VNO77_22504</name>
</gene>
<comment type="caution">
    <text evidence="1">The sequence shown here is derived from an EMBL/GenBank/DDBJ whole genome shotgun (WGS) entry which is preliminary data.</text>
</comment>
<reference evidence="1 2" key="1">
    <citation type="submission" date="2024-01" db="EMBL/GenBank/DDBJ databases">
        <title>The genomes of 5 underutilized Papilionoideae crops provide insights into root nodulation and disease resistanc.</title>
        <authorList>
            <person name="Jiang F."/>
        </authorList>
    </citation>
    <scope>NUCLEOTIDE SEQUENCE [LARGE SCALE GENOMIC DNA]</scope>
    <source>
        <strain evidence="1">LVBAO_FW01</strain>
        <tissue evidence="1">Leaves</tissue>
    </source>
</reference>
<organism evidence="1 2">
    <name type="scientific">Canavalia gladiata</name>
    <name type="common">Sword bean</name>
    <name type="synonym">Dolichos gladiatus</name>
    <dbReference type="NCBI Taxonomy" id="3824"/>
    <lineage>
        <taxon>Eukaryota</taxon>
        <taxon>Viridiplantae</taxon>
        <taxon>Streptophyta</taxon>
        <taxon>Embryophyta</taxon>
        <taxon>Tracheophyta</taxon>
        <taxon>Spermatophyta</taxon>
        <taxon>Magnoliopsida</taxon>
        <taxon>eudicotyledons</taxon>
        <taxon>Gunneridae</taxon>
        <taxon>Pentapetalae</taxon>
        <taxon>rosids</taxon>
        <taxon>fabids</taxon>
        <taxon>Fabales</taxon>
        <taxon>Fabaceae</taxon>
        <taxon>Papilionoideae</taxon>
        <taxon>50 kb inversion clade</taxon>
        <taxon>NPAAA clade</taxon>
        <taxon>indigoferoid/millettioid clade</taxon>
        <taxon>Phaseoleae</taxon>
        <taxon>Canavalia</taxon>
    </lineage>
</organism>
<dbReference type="Proteomes" id="UP001367508">
    <property type="component" value="Unassembled WGS sequence"/>
</dbReference>
<keyword evidence="2" id="KW-1185">Reference proteome</keyword>
<evidence type="ECO:0000313" key="1">
    <source>
        <dbReference type="EMBL" id="KAK7328399.1"/>
    </source>
</evidence>
<sequence>MSIKMKMMIGIDGLQHNRQRLIDLPKLYLNDKLLLKSDSGNLQNQVDCRAGKDQAIVLRYVYIAASTYLRKPCCFPGHLQYSYM</sequence>
<evidence type="ECO:0000313" key="2">
    <source>
        <dbReference type="Proteomes" id="UP001367508"/>
    </source>
</evidence>
<dbReference type="AlphaFoldDB" id="A0AAN9QB26"/>